<reference evidence="2" key="1">
    <citation type="submission" date="2019-10" db="EMBL/GenBank/DDBJ databases">
        <title>Conservation and host-specific expression of non-tandemly repeated heterogenous ribosome RNA gene in arbuscular mycorrhizal fungi.</title>
        <authorList>
            <person name="Maeda T."/>
            <person name="Kobayashi Y."/>
            <person name="Nakagawa T."/>
            <person name="Ezawa T."/>
            <person name="Yamaguchi K."/>
            <person name="Bino T."/>
            <person name="Nishimoto Y."/>
            <person name="Shigenobu S."/>
            <person name="Kawaguchi M."/>
        </authorList>
    </citation>
    <scope>NUCLEOTIDE SEQUENCE</scope>
    <source>
        <strain evidence="2">HR1</strain>
    </source>
</reference>
<name>A0A8H3QV70_9GLOM</name>
<evidence type="ECO:0000313" key="2">
    <source>
        <dbReference type="EMBL" id="GES92662.1"/>
    </source>
</evidence>
<evidence type="ECO:0000256" key="1">
    <source>
        <dbReference type="SAM" id="Coils"/>
    </source>
</evidence>
<sequence>MFMKKELILAEIEVYKEIDVEQGIRQTFEDDLIKNKNNIQVYMSKSVTTDMKKMMEKIVKMILTKNKAQLDEIENKIQNLANIVESKKTRNIYQLSDLFGMGIRVDDKLNGDNSSELKKKIIATDTNPGLLKLYNQAIDLGDKEKKEEILIKFSLNQDNNIE</sequence>
<dbReference type="Proteomes" id="UP000615446">
    <property type="component" value="Unassembled WGS sequence"/>
</dbReference>
<feature type="coiled-coil region" evidence="1">
    <location>
        <begin position="63"/>
        <end position="90"/>
    </location>
</feature>
<gene>
    <name evidence="2" type="ORF">RCL2_001942600</name>
</gene>
<organism evidence="2 3">
    <name type="scientific">Rhizophagus clarus</name>
    <dbReference type="NCBI Taxonomy" id="94130"/>
    <lineage>
        <taxon>Eukaryota</taxon>
        <taxon>Fungi</taxon>
        <taxon>Fungi incertae sedis</taxon>
        <taxon>Mucoromycota</taxon>
        <taxon>Glomeromycotina</taxon>
        <taxon>Glomeromycetes</taxon>
        <taxon>Glomerales</taxon>
        <taxon>Glomeraceae</taxon>
        <taxon>Rhizophagus</taxon>
    </lineage>
</organism>
<accession>A0A8H3QV70</accession>
<evidence type="ECO:0000313" key="3">
    <source>
        <dbReference type="Proteomes" id="UP000615446"/>
    </source>
</evidence>
<keyword evidence="1" id="KW-0175">Coiled coil</keyword>
<dbReference type="AlphaFoldDB" id="A0A8H3QV70"/>
<dbReference type="EMBL" id="BLAL01000215">
    <property type="protein sequence ID" value="GES92662.1"/>
    <property type="molecule type" value="Genomic_DNA"/>
</dbReference>
<proteinExistence type="predicted"/>
<protein>
    <submittedName>
        <fullName evidence="2">Uncharacterized protein</fullName>
    </submittedName>
</protein>
<dbReference type="OrthoDB" id="2408905at2759"/>
<comment type="caution">
    <text evidence="2">The sequence shown here is derived from an EMBL/GenBank/DDBJ whole genome shotgun (WGS) entry which is preliminary data.</text>
</comment>